<accession>A0A8J9UH16</accession>
<gene>
    <name evidence="2" type="ORF">BINO364_LOCUS6448</name>
</gene>
<organism evidence="2 3">
    <name type="scientific">Brenthis ino</name>
    <name type="common">lesser marbled fritillary</name>
    <dbReference type="NCBI Taxonomy" id="405034"/>
    <lineage>
        <taxon>Eukaryota</taxon>
        <taxon>Metazoa</taxon>
        <taxon>Ecdysozoa</taxon>
        <taxon>Arthropoda</taxon>
        <taxon>Hexapoda</taxon>
        <taxon>Insecta</taxon>
        <taxon>Pterygota</taxon>
        <taxon>Neoptera</taxon>
        <taxon>Endopterygota</taxon>
        <taxon>Lepidoptera</taxon>
        <taxon>Glossata</taxon>
        <taxon>Ditrysia</taxon>
        <taxon>Papilionoidea</taxon>
        <taxon>Nymphalidae</taxon>
        <taxon>Heliconiinae</taxon>
        <taxon>Argynnini</taxon>
        <taxon>Brenthis</taxon>
    </lineage>
</organism>
<feature type="non-terminal residue" evidence="2">
    <location>
        <position position="140"/>
    </location>
</feature>
<dbReference type="EMBL" id="OV170234">
    <property type="protein sequence ID" value="CAH0720186.1"/>
    <property type="molecule type" value="Genomic_DNA"/>
</dbReference>
<proteinExistence type="predicted"/>
<dbReference type="Proteomes" id="UP000838878">
    <property type="component" value="Chromosome 14"/>
</dbReference>
<sequence>MIGKISIILLALFACQGNCLTEIQLEDRHLYYIIHTHFSTAISIPKNFWDTLSTCHVIFPNGVMFEAYPQYQITNQNVFFLEAVQPFTSCGIGFRNIDTSFSGTYELLSTVLHSADNSVSLTRQRFHLTVTESDFTMKEE</sequence>
<keyword evidence="3" id="KW-1185">Reference proteome</keyword>
<dbReference type="AlphaFoldDB" id="A0A8J9UH16"/>
<feature type="chain" id="PRO_5035466197" evidence="1">
    <location>
        <begin position="22"/>
        <end position="140"/>
    </location>
</feature>
<feature type="signal peptide" evidence="1">
    <location>
        <begin position="1"/>
        <end position="21"/>
    </location>
</feature>
<evidence type="ECO:0000256" key="1">
    <source>
        <dbReference type="SAM" id="SignalP"/>
    </source>
</evidence>
<dbReference type="PROSITE" id="PS51257">
    <property type="entry name" value="PROKAR_LIPOPROTEIN"/>
    <property type="match status" value="1"/>
</dbReference>
<protein>
    <submittedName>
        <fullName evidence="2">Uncharacterized protein</fullName>
    </submittedName>
</protein>
<reference evidence="2" key="1">
    <citation type="submission" date="2021-12" db="EMBL/GenBank/DDBJ databases">
        <authorList>
            <person name="Martin H S."/>
        </authorList>
    </citation>
    <scope>NUCLEOTIDE SEQUENCE</scope>
</reference>
<evidence type="ECO:0000313" key="3">
    <source>
        <dbReference type="Proteomes" id="UP000838878"/>
    </source>
</evidence>
<name>A0A8J9UH16_9NEOP</name>
<keyword evidence="1" id="KW-0732">Signal</keyword>
<dbReference type="OrthoDB" id="7358924at2759"/>
<evidence type="ECO:0000313" key="2">
    <source>
        <dbReference type="EMBL" id="CAH0720186.1"/>
    </source>
</evidence>